<feature type="transmembrane region" description="Helical" evidence="5">
    <location>
        <begin position="258"/>
        <end position="281"/>
    </location>
</feature>
<name>A0A814Y4F2_9BILA</name>
<dbReference type="EMBL" id="CAJNOL010002489">
    <property type="protein sequence ID" value="CAF1505390.1"/>
    <property type="molecule type" value="Genomic_DNA"/>
</dbReference>
<dbReference type="InterPro" id="IPR017452">
    <property type="entry name" value="GPCR_Rhodpsn_7TM"/>
</dbReference>
<evidence type="ECO:0000313" key="8">
    <source>
        <dbReference type="EMBL" id="CAF1505390.1"/>
    </source>
</evidence>
<comment type="caution">
    <text evidence="7">The sequence shown here is derived from an EMBL/GenBank/DDBJ whole genome shotgun (WGS) entry which is preliminary data.</text>
</comment>
<keyword evidence="2 5" id="KW-0812">Transmembrane</keyword>
<evidence type="ECO:0000259" key="6">
    <source>
        <dbReference type="PROSITE" id="PS50262"/>
    </source>
</evidence>
<evidence type="ECO:0000256" key="5">
    <source>
        <dbReference type="SAM" id="Phobius"/>
    </source>
</evidence>
<evidence type="ECO:0000313" key="10">
    <source>
        <dbReference type="Proteomes" id="UP000663870"/>
    </source>
</evidence>
<keyword evidence="3 5" id="KW-1133">Transmembrane helix</keyword>
<dbReference type="GO" id="GO:0016020">
    <property type="term" value="C:membrane"/>
    <property type="evidence" value="ECO:0007669"/>
    <property type="project" value="UniProtKB-SubCell"/>
</dbReference>
<keyword evidence="4 5" id="KW-0472">Membrane</keyword>
<dbReference type="SUPFAM" id="SSF81321">
    <property type="entry name" value="Family A G protein-coupled receptor-like"/>
    <property type="match status" value="1"/>
</dbReference>
<feature type="transmembrane region" description="Helical" evidence="5">
    <location>
        <begin position="126"/>
        <end position="147"/>
    </location>
</feature>
<feature type="transmembrane region" description="Helical" evidence="5">
    <location>
        <begin position="42"/>
        <end position="63"/>
    </location>
</feature>
<evidence type="ECO:0000256" key="2">
    <source>
        <dbReference type="ARBA" id="ARBA00022692"/>
    </source>
</evidence>
<evidence type="ECO:0000313" key="7">
    <source>
        <dbReference type="EMBL" id="CAF1225125.1"/>
    </source>
</evidence>
<proteinExistence type="predicted"/>
<evidence type="ECO:0000256" key="3">
    <source>
        <dbReference type="ARBA" id="ARBA00022989"/>
    </source>
</evidence>
<dbReference type="Proteomes" id="UP000663870">
    <property type="component" value="Unassembled WGS sequence"/>
</dbReference>
<dbReference type="Gene3D" id="1.20.1070.10">
    <property type="entry name" value="Rhodopsin 7-helix transmembrane proteins"/>
    <property type="match status" value="1"/>
</dbReference>
<dbReference type="AlphaFoldDB" id="A0A814Y4F2"/>
<reference evidence="7" key="1">
    <citation type="submission" date="2021-02" db="EMBL/GenBank/DDBJ databases">
        <authorList>
            <person name="Nowell W R."/>
        </authorList>
    </citation>
    <scope>NUCLEOTIDE SEQUENCE</scope>
</reference>
<feature type="domain" description="G-protein coupled receptors family 1 profile" evidence="6">
    <location>
        <begin position="21"/>
        <end position="299"/>
    </location>
</feature>
<feature type="transmembrane region" description="Helical" evidence="5">
    <location>
        <begin position="6"/>
        <end position="30"/>
    </location>
</feature>
<organism evidence="7 9">
    <name type="scientific">Rotaria sordida</name>
    <dbReference type="NCBI Taxonomy" id="392033"/>
    <lineage>
        <taxon>Eukaryota</taxon>
        <taxon>Metazoa</taxon>
        <taxon>Spiralia</taxon>
        <taxon>Gnathifera</taxon>
        <taxon>Rotifera</taxon>
        <taxon>Eurotatoria</taxon>
        <taxon>Bdelloidea</taxon>
        <taxon>Philodinida</taxon>
        <taxon>Philodinidae</taxon>
        <taxon>Rotaria</taxon>
    </lineage>
</organism>
<evidence type="ECO:0000256" key="1">
    <source>
        <dbReference type="ARBA" id="ARBA00004370"/>
    </source>
</evidence>
<gene>
    <name evidence="8" type="ORF">JXQ802_LOCUS40671</name>
    <name evidence="7" type="ORF">PYM288_LOCUS26085</name>
</gene>
<comment type="subcellular location">
    <subcellularLocation>
        <location evidence="1">Membrane</location>
    </subcellularLocation>
</comment>
<accession>A0A814Y4F2</accession>
<dbReference type="EMBL" id="CAJNOH010001509">
    <property type="protein sequence ID" value="CAF1225125.1"/>
    <property type="molecule type" value="Genomic_DNA"/>
</dbReference>
<evidence type="ECO:0000313" key="9">
    <source>
        <dbReference type="Proteomes" id="UP000663854"/>
    </source>
</evidence>
<keyword evidence="10" id="KW-1185">Reference proteome</keyword>
<dbReference type="PROSITE" id="PS50262">
    <property type="entry name" value="G_PROTEIN_RECEP_F1_2"/>
    <property type="match status" value="1"/>
</dbReference>
<dbReference type="Proteomes" id="UP000663854">
    <property type="component" value="Unassembled WGS sequence"/>
</dbReference>
<protein>
    <recommendedName>
        <fullName evidence="6">G-protein coupled receptors family 1 profile domain-containing protein</fullName>
    </recommendedName>
</protein>
<evidence type="ECO:0000256" key="4">
    <source>
        <dbReference type="ARBA" id="ARBA00023136"/>
    </source>
</evidence>
<sequence>MLQKQLTYTVLILLFIIGNIGCILNTIIFLRPCLNSSSSSRYFLASSFANGFILNVGLATHILDVGFSIHSHHSLTIICKLRNYLINISGFLSQTYLLLACIDRYLISLNKSRYRSINTKSMANRIISFTACFWFIILSHMLIYSSISLRLHICFFSSLSYTFLISLHNLILSGFILPTLMVLFGLLTLKNIQRIRRQARSCRRRQRRYHYLSLMLISNVFVSVIFTLIYTSGLSYISFFMLIRENVPSVKQKTQHRFISFIAIIFYYVPYSISFYVNILTSQRFRRELQKILHLKREI</sequence>
<feature type="transmembrane region" description="Helical" evidence="5">
    <location>
        <begin position="167"/>
        <end position="189"/>
    </location>
</feature>
<feature type="transmembrane region" description="Helical" evidence="5">
    <location>
        <begin position="83"/>
        <end position="106"/>
    </location>
</feature>
<feature type="transmembrane region" description="Helical" evidence="5">
    <location>
        <begin position="209"/>
        <end position="238"/>
    </location>
</feature>